<evidence type="ECO:0000256" key="2">
    <source>
        <dbReference type="ARBA" id="ARBA00023125"/>
    </source>
</evidence>
<dbReference type="PANTHER" id="PTHR30055">
    <property type="entry name" value="HTH-TYPE TRANSCRIPTIONAL REGULATOR RUTR"/>
    <property type="match status" value="1"/>
</dbReference>
<evidence type="ECO:0000313" key="7">
    <source>
        <dbReference type="Proteomes" id="UP001147653"/>
    </source>
</evidence>
<keyword evidence="7" id="KW-1185">Reference proteome</keyword>
<keyword evidence="2 4" id="KW-0238">DNA-binding</keyword>
<dbReference type="InterPro" id="IPR001647">
    <property type="entry name" value="HTH_TetR"/>
</dbReference>
<dbReference type="InterPro" id="IPR050109">
    <property type="entry name" value="HTH-type_TetR-like_transc_reg"/>
</dbReference>
<dbReference type="Gene3D" id="1.10.357.10">
    <property type="entry name" value="Tetracycline Repressor, domain 2"/>
    <property type="match status" value="1"/>
</dbReference>
<dbReference type="GO" id="GO:0000976">
    <property type="term" value="F:transcription cis-regulatory region binding"/>
    <property type="evidence" value="ECO:0007669"/>
    <property type="project" value="TreeGrafter"/>
</dbReference>
<dbReference type="PANTHER" id="PTHR30055:SF234">
    <property type="entry name" value="HTH-TYPE TRANSCRIPTIONAL REGULATOR BETI"/>
    <property type="match status" value="1"/>
</dbReference>
<dbReference type="Pfam" id="PF21597">
    <property type="entry name" value="TetR_C_43"/>
    <property type="match status" value="1"/>
</dbReference>
<dbReference type="SUPFAM" id="SSF48498">
    <property type="entry name" value="Tetracyclin repressor-like, C-terminal domain"/>
    <property type="match status" value="1"/>
</dbReference>
<dbReference type="PRINTS" id="PR00455">
    <property type="entry name" value="HTHTETR"/>
</dbReference>
<evidence type="ECO:0000259" key="5">
    <source>
        <dbReference type="PROSITE" id="PS50977"/>
    </source>
</evidence>
<accession>A0A9X3NHA2</accession>
<protein>
    <submittedName>
        <fullName evidence="6">TetR/AcrR family transcriptional regulator</fullName>
    </submittedName>
</protein>
<keyword evidence="3" id="KW-0804">Transcription</keyword>
<dbReference type="RefSeq" id="WP_270025522.1">
    <property type="nucleotide sequence ID" value="NZ_JAPDDP010000019.1"/>
</dbReference>
<dbReference type="InterPro" id="IPR049445">
    <property type="entry name" value="TetR_SbtR-like_C"/>
</dbReference>
<proteinExistence type="predicted"/>
<dbReference type="Proteomes" id="UP001147653">
    <property type="component" value="Unassembled WGS sequence"/>
</dbReference>
<reference evidence="6" key="1">
    <citation type="submission" date="2022-10" db="EMBL/GenBank/DDBJ databases">
        <title>The WGS of Solirubrobacter phytolaccae KCTC 29190.</title>
        <authorList>
            <person name="Jiang Z."/>
        </authorList>
    </citation>
    <scope>NUCLEOTIDE SEQUENCE</scope>
    <source>
        <strain evidence="6">KCTC 29190</strain>
    </source>
</reference>
<sequence length="205" mass="22494">MEAHVRPLRADAARNRARVLDAARSAFAEAGLDVGVEEIARRAGVGKGTLYRRFPTKEALVCAIFEDILVEFERVSQEALAGEAVGEAFEHFLETAARMQASNQGFYDVVSRGGADVITPDQSKRFRLAAGGPLSRAQSAGVIRDDLVADDLLMVFRMLGPTTRTFTGGHLSEDYWQRYLGMLLDAMRPAAASPLRAKPWRDPEL</sequence>
<name>A0A9X3NHA2_9ACTN</name>
<organism evidence="6 7">
    <name type="scientific">Solirubrobacter phytolaccae</name>
    <dbReference type="NCBI Taxonomy" id="1404360"/>
    <lineage>
        <taxon>Bacteria</taxon>
        <taxon>Bacillati</taxon>
        <taxon>Actinomycetota</taxon>
        <taxon>Thermoleophilia</taxon>
        <taxon>Solirubrobacterales</taxon>
        <taxon>Solirubrobacteraceae</taxon>
        <taxon>Solirubrobacter</taxon>
    </lineage>
</organism>
<dbReference type="PROSITE" id="PS50977">
    <property type="entry name" value="HTH_TETR_2"/>
    <property type="match status" value="1"/>
</dbReference>
<gene>
    <name evidence="6" type="ORF">OJ997_12970</name>
</gene>
<evidence type="ECO:0000256" key="3">
    <source>
        <dbReference type="ARBA" id="ARBA00023163"/>
    </source>
</evidence>
<feature type="DNA-binding region" description="H-T-H motif" evidence="4">
    <location>
        <begin position="35"/>
        <end position="54"/>
    </location>
</feature>
<dbReference type="GO" id="GO:0003700">
    <property type="term" value="F:DNA-binding transcription factor activity"/>
    <property type="evidence" value="ECO:0007669"/>
    <property type="project" value="TreeGrafter"/>
</dbReference>
<feature type="domain" description="HTH tetR-type" evidence="5">
    <location>
        <begin position="13"/>
        <end position="72"/>
    </location>
</feature>
<dbReference type="SUPFAM" id="SSF46689">
    <property type="entry name" value="Homeodomain-like"/>
    <property type="match status" value="1"/>
</dbReference>
<dbReference type="InterPro" id="IPR036271">
    <property type="entry name" value="Tet_transcr_reg_TetR-rel_C_sf"/>
</dbReference>
<dbReference type="EMBL" id="JAPDDP010000019">
    <property type="protein sequence ID" value="MDA0181212.1"/>
    <property type="molecule type" value="Genomic_DNA"/>
</dbReference>
<keyword evidence="1" id="KW-0805">Transcription regulation</keyword>
<evidence type="ECO:0000256" key="4">
    <source>
        <dbReference type="PROSITE-ProRule" id="PRU00335"/>
    </source>
</evidence>
<evidence type="ECO:0000256" key="1">
    <source>
        <dbReference type="ARBA" id="ARBA00023015"/>
    </source>
</evidence>
<comment type="caution">
    <text evidence="6">The sequence shown here is derived from an EMBL/GenBank/DDBJ whole genome shotgun (WGS) entry which is preliminary data.</text>
</comment>
<evidence type="ECO:0000313" key="6">
    <source>
        <dbReference type="EMBL" id="MDA0181212.1"/>
    </source>
</evidence>
<dbReference type="Pfam" id="PF00440">
    <property type="entry name" value="TetR_N"/>
    <property type="match status" value="1"/>
</dbReference>
<dbReference type="AlphaFoldDB" id="A0A9X3NHA2"/>
<dbReference type="InterPro" id="IPR009057">
    <property type="entry name" value="Homeodomain-like_sf"/>
</dbReference>